<feature type="compositionally biased region" description="Low complexity" evidence="1">
    <location>
        <begin position="434"/>
        <end position="449"/>
    </location>
</feature>
<dbReference type="Proteomes" id="UP000178953">
    <property type="component" value="Unassembled WGS sequence"/>
</dbReference>
<comment type="caution">
    <text evidence="4">The sequence shown here is derived from an EMBL/GenBank/DDBJ whole genome shotgun (WGS) entry which is preliminary data.</text>
</comment>
<feature type="compositionally biased region" description="Basic and acidic residues" evidence="1">
    <location>
        <begin position="450"/>
        <end position="479"/>
    </location>
</feature>
<evidence type="ECO:0000313" key="4">
    <source>
        <dbReference type="EMBL" id="OFJ55790.1"/>
    </source>
</evidence>
<feature type="compositionally biased region" description="Acidic residues" evidence="1">
    <location>
        <begin position="381"/>
        <end position="392"/>
    </location>
</feature>
<gene>
    <name evidence="4" type="ORF">BEL07_00925</name>
</gene>
<dbReference type="EMBL" id="MCHX01000001">
    <property type="protein sequence ID" value="OFJ55790.1"/>
    <property type="molecule type" value="Genomic_DNA"/>
</dbReference>
<keyword evidence="5" id="KW-1185">Reference proteome</keyword>
<protein>
    <recommendedName>
        <fullName evidence="3">PE-PPE domain-containing protein</fullName>
    </recommendedName>
</protein>
<accession>A0A1E8QCI0</accession>
<feature type="compositionally biased region" description="Basic and acidic residues" evidence="1">
    <location>
        <begin position="393"/>
        <end position="409"/>
    </location>
</feature>
<evidence type="ECO:0000256" key="1">
    <source>
        <dbReference type="SAM" id="MobiDB-lite"/>
    </source>
</evidence>
<evidence type="ECO:0000259" key="3">
    <source>
        <dbReference type="Pfam" id="PF08237"/>
    </source>
</evidence>
<sequence>MVVAAILAVAAPGVAATAQTRIALNGGRPAQWPILSDVLAGQGLTQQGWLDFASLVGSNWLPGTTARPLDYPAQLGLVSGPFAMTTDQSTAIGRKLLHDAILDEMTKGEPIVVTGLSQGTLVIESELAHLLTAADAPAAKDVTFYLFGGMVRGLGDMYLRGVTIPIFGQTFIPVPESQYDVVVVNEQWDGWANPPDRPWNALAVVNAVMGAFYTVNGSNDHGRTALDGMDDATLVSQVTNSRGGTTTTYLVPRQELPITRPLRQLGFPGWVVDRIDELLRPWIAAGYSSMTPYLGPRIERGQLVWTPPVPPVLPVASAVPKPVTPPVQQAALASGAESVSGVPAAAARRADVEPPVPAAVESPVVDTYDDAASAKPAVESTVEDSVEEVTEPTEEKETPSEAKDEDEPRSPSTRPGTTGGSAGSSTMVAKPQPTTTSGGSVSGASTGAGEPEKDADAVAKDAGGEDTVAKDTAAGKDAGESDSSSD</sequence>
<evidence type="ECO:0000256" key="2">
    <source>
        <dbReference type="SAM" id="SignalP"/>
    </source>
</evidence>
<proteinExistence type="predicted"/>
<feature type="chain" id="PRO_5038971805" description="PE-PPE domain-containing protein" evidence="2">
    <location>
        <begin position="16"/>
        <end position="486"/>
    </location>
</feature>
<name>A0A1E8QCI0_9MYCO</name>
<dbReference type="Pfam" id="PF08237">
    <property type="entry name" value="PE-PPE"/>
    <property type="match status" value="1"/>
</dbReference>
<evidence type="ECO:0000313" key="5">
    <source>
        <dbReference type="Proteomes" id="UP000178953"/>
    </source>
</evidence>
<dbReference type="AlphaFoldDB" id="A0A1E8QCI0"/>
<feature type="domain" description="PE-PPE" evidence="3">
    <location>
        <begin position="62"/>
        <end position="288"/>
    </location>
</feature>
<feature type="region of interest" description="Disordered" evidence="1">
    <location>
        <begin position="370"/>
        <end position="486"/>
    </location>
</feature>
<reference evidence="4 5" key="1">
    <citation type="submission" date="2016-09" db="EMBL/GenBank/DDBJ databases">
        <title>genome sequence of Mycobacterium sp. 739 SCH.</title>
        <authorList>
            <person name="Greninger A.L."/>
            <person name="Qin X."/>
            <person name="Jerome K."/>
            <person name="Vora S."/>
            <person name="Quinn K."/>
        </authorList>
    </citation>
    <scope>NUCLEOTIDE SEQUENCE [LARGE SCALE GENOMIC DNA]</scope>
    <source>
        <strain evidence="4 5">SCH</strain>
    </source>
</reference>
<feature type="signal peptide" evidence="2">
    <location>
        <begin position="1"/>
        <end position="15"/>
    </location>
</feature>
<organism evidence="4 5">
    <name type="scientific">Mycolicibacterium grossiae</name>
    <dbReference type="NCBI Taxonomy" id="1552759"/>
    <lineage>
        <taxon>Bacteria</taxon>
        <taxon>Bacillati</taxon>
        <taxon>Actinomycetota</taxon>
        <taxon>Actinomycetes</taxon>
        <taxon>Mycobacteriales</taxon>
        <taxon>Mycobacteriaceae</taxon>
        <taxon>Mycolicibacterium</taxon>
    </lineage>
</organism>
<dbReference type="InterPro" id="IPR013228">
    <property type="entry name" value="PE-PPE_C"/>
</dbReference>
<keyword evidence="2" id="KW-0732">Signal</keyword>